<dbReference type="InterPro" id="IPR050078">
    <property type="entry name" value="Ribosomal_L11_MeTrfase_PrmA"/>
</dbReference>
<sequence length="282" mass="30666">MRTLPGLSFSLPASEYEAACAFLAQATPQGWEEDEIDGNVRFRVFFEEPALAMAAAEQVVLQWPEARIESLEVEERDWSEAWRQYFTPVDAGRFLVLPPWMRDKAPEGRTPIYIEPKMAFGTGHHATTALCLEAISELADAGHIRADQRFLDLGTGSGILGIALCTLGLTGLGVDIDPQAITCAQENVSLNDCDKLELSVGTVDAARGPFQIVVANILSGPLERMASDLAGLLAPGGRLILSGILDTQAEAVRRAYTAQDLPEPELRSRGEWVCLRFAKPAN</sequence>
<dbReference type="PANTHER" id="PTHR43648">
    <property type="entry name" value="ELECTRON TRANSFER FLAVOPROTEIN BETA SUBUNIT LYSINE METHYLTRANSFERASE"/>
    <property type="match status" value="1"/>
</dbReference>
<evidence type="ECO:0000256" key="1">
    <source>
        <dbReference type="ARBA" id="ARBA00009741"/>
    </source>
</evidence>
<keyword evidence="8" id="KW-1185">Reference proteome</keyword>
<dbReference type="GO" id="GO:0032259">
    <property type="term" value="P:methylation"/>
    <property type="evidence" value="ECO:0007669"/>
    <property type="project" value="UniProtKB-KW"/>
</dbReference>
<dbReference type="STRING" id="690850.Desaf_2151"/>
<comment type="function">
    <text evidence="6">Methylates ribosomal protein L11.</text>
</comment>
<dbReference type="HAMAP" id="MF_00735">
    <property type="entry name" value="Methyltr_PrmA"/>
    <property type="match status" value="1"/>
</dbReference>
<dbReference type="InterPro" id="IPR004498">
    <property type="entry name" value="Ribosomal_PrmA_MeTrfase"/>
</dbReference>
<feature type="binding site" evidence="6">
    <location>
        <position position="175"/>
    </location>
    <ligand>
        <name>S-adenosyl-L-methionine</name>
        <dbReference type="ChEBI" id="CHEBI:59789"/>
    </ligand>
</feature>
<proteinExistence type="inferred from homology"/>
<dbReference type="SUPFAM" id="SSF53335">
    <property type="entry name" value="S-adenosyl-L-methionine-dependent methyltransferases"/>
    <property type="match status" value="1"/>
</dbReference>
<evidence type="ECO:0000313" key="7">
    <source>
        <dbReference type="EMBL" id="EGJ50480.1"/>
    </source>
</evidence>
<dbReference type="Pfam" id="PF06325">
    <property type="entry name" value="PrmA"/>
    <property type="match status" value="1"/>
</dbReference>
<dbReference type="GO" id="GO:0005840">
    <property type="term" value="C:ribosome"/>
    <property type="evidence" value="ECO:0007669"/>
    <property type="project" value="UniProtKB-KW"/>
</dbReference>
<dbReference type="AlphaFoldDB" id="F3Z428"/>
<evidence type="ECO:0000256" key="4">
    <source>
        <dbReference type="ARBA" id="ARBA00022679"/>
    </source>
</evidence>
<feature type="binding site" evidence="6">
    <location>
        <position position="128"/>
    </location>
    <ligand>
        <name>S-adenosyl-L-methionine</name>
        <dbReference type="ChEBI" id="CHEBI:59789"/>
    </ligand>
</feature>
<dbReference type="PANTHER" id="PTHR43648:SF1">
    <property type="entry name" value="ELECTRON TRANSFER FLAVOPROTEIN BETA SUBUNIT LYSINE METHYLTRANSFERASE"/>
    <property type="match status" value="1"/>
</dbReference>
<evidence type="ECO:0000256" key="3">
    <source>
        <dbReference type="ARBA" id="ARBA00022603"/>
    </source>
</evidence>
<keyword evidence="3 6" id="KW-0489">Methyltransferase</keyword>
<dbReference type="RefSeq" id="WP_014260221.1">
    <property type="nucleotide sequence ID" value="NC_016629.1"/>
</dbReference>
<evidence type="ECO:0000256" key="6">
    <source>
        <dbReference type="HAMAP-Rule" id="MF_00735"/>
    </source>
</evidence>
<feature type="binding site" evidence="6">
    <location>
        <position position="154"/>
    </location>
    <ligand>
        <name>S-adenosyl-L-methionine</name>
        <dbReference type="ChEBI" id="CHEBI:59789"/>
    </ligand>
</feature>
<dbReference type="Gene3D" id="3.40.50.150">
    <property type="entry name" value="Vaccinia Virus protein VP39"/>
    <property type="match status" value="1"/>
</dbReference>
<accession>F3Z428</accession>
<comment type="similarity">
    <text evidence="1 6">Belongs to the methyltransferase superfamily. PrmA family.</text>
</comment>
<dbReference type="KEGG" id="daf:Desaf_2151"/>
<keyword evidence="7" id="KW-0689">Ribosomal protein</keyword>
<comment type="catalytic activity">
    <reaction evidence="6">
        <text>L-lysyl-[protein] + 3 S-adenosyl-L-methionine = N(6),N(6),N(6)-trimethyl-L-lysyl-[protein] + 3 S-adenosyl-L-homocysteine + 3 H(+)</text>
        <dbReference type="Rhea" id="RHEA:54192"/>
        <dbReference type="Rhea" id="RHEA-COMP:9752"/>
        <dbReference type="Rhea" id="RHEA-COMP:13826"/>
        <dbReference type="ChEBI" id="CHEBI:15378"/>
        <dbReference type="ChEBI" id="CHEBI:29969"/>
        <dbReference type="ChEBI" id="CHEBI:57856"/>
        <dbReference type="ChEBI" id="CHEBI:59789"/>
        <dbReference type="ChEBI" id="CHEBI:61961"/>
    </reaction>
</comment>
<reference evidence="7 8" key="1">
    <citation type="journal article" date="2011" name="J. Bacteriol.">
        <title>Genome sequence of the mercury-methylating and pleomorphic Desulfovibrio africanus Strain Walvis Bay.</title>
        <authorList>
            <person name="Brown S.D."/>
            <person name="Wall J.D."/>
            <person name="Kucken A.M."/>
            <person name="Gilmour C.C."/>
            <person name="Podar M."/>
            <person name="Brandt C.C."/>
            <person name="Teshima H."/>
            <person name="Detter J.C."/>
            <person name="Han C.S."/>
            <person name="Land M.L."/>
            <person name="Lucas S."/>
            <person name="Han J."/>
            <person name="Pennacchio L."/>
            <person name="Nolan M."/>
            <person name="Pitluck S."/>
            <person name="Woyke T."/>
            <person name="Goodwin L."/>
            <person name="Palumbo A.V."/>
            <person name="Elias D.A."/>
        </authorList>
    </citation>
    <scope>NUCLEOTIDE SEQUENCE [LARGE SCALE GENOMIC DNA]</scope>
    <source>
        <strain evidence="7 8">Walvis Bay</strain>
    </source>
</reference>
<dbReference type="HOGENOM" id="CLU_049382_3_1_7"/>
<dbReference type="PIRSF" id="PIRSF000401">
    <property type="entry name" value="RPL11_MTase"/>
    <property type="match status" value="1"/>
</dbReference>
<dbReference type="EC" id="2.1.1.-" evidence="6"/>
<keyword evidence="5 6" id="KW-0949">S-adenosyl-L-methionine</keyword>
<keyword evidence="7" id="KW-0687">Ribonucleoprotein</keyword>
<evidence type="ECO:0000256" key="5">
    <source>
        <dbReference type="ARBA" id="ARBA00022691"/>
    </source>
</evidence>
<evidence type="ECO:0000313" key="8">
    <source>
        <dbReference type="Proteomes" id="UP000007844"/>
    </source>
</evidence>
<protein>
    <recommendedName>
        <fullName evidence="6">Ribosomal protein L11 methyltransferase</fullName>
        <shortName evidence="6">L11 Mtase</shortName>
        <ecNumber evidence="6">2.1.1.-</ecNumber>
    </recommendedName>
</protein>
<dbReference type="GO" id="GO:0005737">
    <property type="term" value="C:cytoplasm"/>
    <property type="evidence" value="ECO:0007669"/>
    <property type="project" value="UniProtKB-SubCell"/>
</dbReference>
<dbReference type="eggNOG" id="COG2264">
    <property type="taxonomic scope" value="Bacteria"/>
</dbReference>
<gene>
    <name evidence="6" type="primary">prmA</name>
    <name evidence="7" type="ORF">Desaf_2151</name>
</gene>
<name>F3Z428_DESAF</name>
<dbReference type="InterPro" id="IPR029063">
    <property type="entry name" value="SAM-dependent_MTases_sf"/>
</dbReference>
<comment type="subcellular location">
    <subcellularLocation>
        <location evidence="6">Cytoplasm</location>
    </subcellularLocation>
</comment>
<dbReference type="Proteomes" id="UP000007844">
    <property type="component" value="Chromosome"/>
</dbReference>
<organism evidence="7 8">
    <name type="scientific">Desulfocurvibacter africanus subsp. africanus str. Walvis Bay</name>
    <dbReference type="NCBI Taxonomy" id="690850"/>
    <lineage>
        <taxon>Bacteria</taxon>
        <taxon>Pseudomonadati</taxon>
        <taxon>Thermodesulfobacteriota</taxon>
        <taxon>Desulfovibrionia</taxon>
        <taxon>Desulfovibrionales</taxon>
        <taxon>Desulfovibrionaceae</taxon>
        <taxon>Desulfocurvibacter</taxon>
    </lineage>
</organism>
<keyword evidence="2 6" id="KW-0963">Cytoplasm</keyword>
<feature type="binding site" evidence="6">
    <location>
        <position position="216"/>
    </location>
    <ligand>
        <name>S-adenosyl-L-methionine</name>
        <dbReference type="ChEBI" id="CHEBI:59789"/>
    </ligand>
</feature>
<dbReference type="GO" id="GO:0016279">
    <property type="term" value="F:protein-lysine N-methyltransferase activity"/>
    <property type="evidence" value="ECO:0007669"/>
    <property type="project" value="RHEA"/>
</dbReference>
<keyword evidence="4 6" id="KW-0808">Transferase</keyword>
<dbReference type="CDD" id="cd02440">
    <property type="entry name" value="AdoMet_MTases"/>
    <property type="match status" value="1"/>
</dbReference>
<evidence type="ECO:0000256" key="2">
    <source>
        <dbReference type="ARBA" id="ARBA00022490"/>
    </source>
</evidence>
<dbReference type="EMBL" id="CP003221">
    <property type="protein sequence ID" value="EGJ50480.1"/>
    <property type="molecule type" value="Genomic_DNA"/>
</dbReference>